<gene>
    <name evidence="2" type="ORF">OIDMADRAFT_47900</name>
</gene>
<reference evidence="2 3" key="1">
    <citation type="submission" date="2014-04" db="EMBL/GenBank/DDBJ databases">
        <authorList>
            <consortium name="DOE Joint Genome Institute"/>
            <person name="Kuo A."/>
            <person name="Martino E."/>
            <person name="Perotto S."/>
            <person name="Kohler A."/>
            <person name="Nagy L.G."/>
            <person name="Floudas D."/>
            <person name="Copeland A."/>
            <person name="Barry K.W."/>
            <person name="Cichocki N."/>
            <person name="Veneault-Fourrey C."/>
            <person name="LaButti K."/>
            <person name="Lindquist E.A."/>
            <person name="Lipzen A."/>
            <person name="Lundell T."/>
            <person name="Morin E."/>
            <person name="Murat C."/>
            <person name="Sun H."/>
            <person name="Tunlid A."/>
            <person name="Henrissat B."/>
            <person name="Grigoriev I.V."/>
            <person name="Hibbett D.S."/>
            <person name="Martin F."/>
            <person name="Nordberg H.P."/>
            <person name="Cantor M.N."/>
            <person name="Hua S.X."/>
        </authorList>
    </citation>
    <scope>NUCLEOTIDE SEQUENCE [LARGE SCALE GENOMIC DNA]</scope>
    <source>
        <strain evidence="2 3">Zn</strain>
    </source>
</reference>
<feature type="region of interest" description="Disordered" evidence="1">
    <location>
        <begin position="1"/>
        <end position="100"/>
    </location>
</feature>
<name>A0A0C3HII6_OIDMZ</name>
<accession>A0A0C3HII6</accession>
<sequence>MDQLNLLAQLEEEEKKKKQRQQGGRPNGRSKVSSSHVSEGARKTRRPQSLPPPRTEPRPQSLHVPGTGSPDSIERPQSRGDGRRISFGNTPRPDKKYVFSVPTKNEPLSSGFQWDGRLALRYGVSEEMWKHFSREILDAVEVPGPSWTWRIHKKNVINRVKKDLVYESDLKSTLKKWNRLFSNRHGFKAYLKVPDEKGEEDISDEDMGDTEADRQQAVLNARRFRIIINSNTEKAASVYSRSSSVTRTVSGEATAVQKQVAADAVAAKLEGLDIDSKD</sequence>
<dbReference type="OrthoDB" id="252020at2759"/>
<protein>
    <submittedName>
        <fullName evidence="2">Uncharacterized protein</fullName>
    </submittedName>
</protein>
<evidence type="ECO:0000313" key="3">
    <source>
        <dbReference type="Proteomes" id="UP000054321"/>
    </source>
</evidence>
<evidence type="ECO:0000313" key="2">
    <source>
        <dbReference type="EMBL" id="KIN08026.1"/>
    </source>
</evidence>
<dbReference type="EMBL" id="KN832870">
    <property type="protein sequence ID" value="KIN08026.1"/>
    <property type="molecule type" value="Genomic_DNA"/>
</dbReference>
<dbReference type="AlphaFoldDB" id="A0A0C3HII6"/>
<proteinExistence type="predicted"/>
<dbReference type="HOGENOM" id="CLU_1001492_0_0_1"/>
<dbReference type="Proteomes" id="UP000054321">
    <property type="component" value="Unassembled WGS sequence"/>
</dbReference>
<reference evidence="3" key="2">
    <citation type="submission" date="2015-01" db="EMBL/GenBank/DDBJ databases">
        <title>Evolutionary Origins and Diversification of the Mycorrhizal Mutualists.</title>
        <authorList>
            <consortium name="DOE Joint Genome Institute"/>
            <consortium name="Mycorrhizal Genomics Consortium"/>
            <person name="Kohler A."/>
            <person name="Kuo A."/>
            <person name="Nagy L.G."/>
            <person name="Floudas D."/>
            <person name="Copeland A."/>
            <person name="Barry K.W."/>
            <person name="Cichocki N."/>
            <person name="Veneault-Fourrey C."/>
            <person name="LaButti K."/>
            <person name="Lindquist E.A."/>
            <person name="Lipzen A."/>
            <person name="Lundell T."/>
            <person name="Morin E."/>
            <person name="Murat C."/>
            <person name="Riley R."/>
            <person name="Ohm R."/>
            <person name="Sun H."/>
            <person name="Tunlid A."/>
            <person name="Henrissat B."/>
            <person name="Grigoriev I.V."/>
            <person name="Hibbett D.S."/>
            <person name="Martin F."/>
        </authorList>
    </citation>
    <scope>NUCLEOTIDE SEQUENCE [LARGE SCALE GENOMIC DNA]</scope>
    <source>
        <strain evidence="3">Zn</strain>
    </source>
</reference>
<dbReference type="InParanoid" id="A0A0C3HII6"/>
<feature type="compositionally biased region" description="Basic and acidic residues" evidence="1">
    <location>
        <begin position="72"/>
        <end position="84"/>
    </location>
</feature>
<keyword evidence="3" id="KW-1185">Reference proteome</keyword>
<evidence type="ECO:0000256" key="1">
    <source>
        <dbReference type="SAM" id="MobiDB-lite"/>
    </source>
</evidence>
<organism evidence="2 3">
    <name type="scientific">Oidiodendron maius (strain Zn)</name>
    <dbReference type="NCBI Taxonomy" id="913774"/>
    <lineage>
        <taxon>Eukaryota</taxon>
        <taxon>Fungi</taxon>
        <taxon>Dikarya</taxon>
        <taxon>Ascomycota</taxon>
        <taxon>Pezizomycotina</taxon>
        <taxon>Leotiomycetes</taxon>
        <taxon>Leotiomycetes incertae sedis</taxon>
        <taxon>Myxotrichaceae</taxon>
        <taxon>Oidiodendron</taxon>
    </lineage>
</organism>